<gene>
    <name evidence="2" type="ORF">UX03_C0007G0019</name>
</gene>
<dbReference type="InterPro" id="IPR011042">
    <property type="entry name" value="6-blade_b-propeller_TolB-like"/>
</dbReference>
<feature type="domain" description="PEGA" evidence="1">
    <location>
        <begin position="43"/>
        <end position="103"/>
    </location>
</feature>
<keyword evidence="2" id="KW-0723">Serine/threonine-protein kinase</keyword>
<protein>
    <submittedName>
        <fullName evidence="2">Serine/threonine protein kinase</fullName>
    </submittedName>
</protein>
<keyword evidence="2" id="KW-0808">Transferase</keyword>
<dbReference type="SUPFAM" id="SSF82171">
    <property type="entry name" value="DPP6 N-terminal domain-like"/>
    <property type="match status" value="1"/>
</dbReference>
<dbReference type="InterPro" id="IPR013229">
    <property type="entry name" value="PEGA"/>
</dbReference>
<dbReference type="PATRIC" id="fig|1618598.3.peg.234"/>
<comment type="caution">
    <text evidence="2">The sequence shown here is derived from an EMBL/GenBank/DDBJ whole genome shotgun (WGS) entry which is preliminary data.</text>
</comment>
<dbReference type="AlphaFoldDB" id="A0A0G1M6M6"/>
<dbReference type="Proteomes" id="UP000034086">
    <property type="component" value="Unassembled WGS sequence"/>
</dbReference>
<evidence type="ECO:0000313" key="2">
    <source>
        <dbReference type="EMBL" id="KKU03954.1"/>
    </source>
</evidence>
<sequence length="401" mass="44164">MTRLRVLLGLLTLLVVGLLGLFLSLYARGYRFDGQTFRFKPSGLLVVKSDPSGAQVFVNGELSTATDTTVSLAPGTYDVSIRKESFHPWNKRLVIEKEVVTEAIASLFRVAPSLSSVTFSGVVNPVISADGTRIAYATPPSREDPEKGGLWAIETVNLPIGFARDPRRVTDGDLTAADWQFSPDGREILVSLGQSVFLLDASTFTPQARRVNVAARKEIILAGWEEERGTRLSSQIKILPDELIDILQRKVSSIVFSPDETKILYTASGSATIRENLIKPLPGSSSQKQERDIKEGHTYVYDIKEDRNFLIDEGAESLLIDSKLVPELTRRLAWFPTSKHLVLSEAGKITIIDYDGTNRQLVYSGSYVSPHAYPFGSTSRLLILTSLGADTTPNLYSLTLK</sequence>
<dbReference type="Pfam" id="PF08308">
    <property type="entry name" value="PEGA"/>
    <property type="match status" value="1"/>
</dbReference>
<reference evidence="2 3" key="1">
    <citation type="journal article" date="2015" name="Nature">
        <title>rRNA introns, odd ribosomes, and small enigmatic genomes across a large radiation of phyla.</title>
        <authorList>
            <person name="Brown C.T."/>
            <person name="Hug L.A."/>
            <person name="Thomas B.C."/>
            <person name="Sharon I."/>
            <person name="Castelle C.J."/>
            <person name="Singh A."/>
            <person name="Wilkins M.J."/>
            <person name="Williams K.H."/>
            <person name="Banfield J.F."/>
        </authorList>
    </citation>
    <scope>NUCLEOTIDE SEQUENCE [LARGE SCALE GENOMIC DNA]</scope>
</reference>
<organism evidence="2 3">
    <name type="scientific">Candidatus Woesebacteria bacterium GW2011_GWE1_45_18</name>
    <dbReference type="NCBI Taxonomy" id="1618598"/>
    <lineage>
        <taxon>Bacteria</taxon>
        <taxon>Candidatus Woeseibacteriota</taxon>
    </lineage>
</organism>
<dbReference type="GO" id="GO:0004674">
    <property type="term" value="F:protein serine/threonine kinase activity"/>
    <property type="evidence" value="ECO:0007669"/>
    <property type="project" value="UniProtKB-KW"/>
</dbReference>
<evidence type="ECO:0000259" key="1">
    <source>
        <dbReference type="Pfam" id="PF08308"/>
    </source>
</evidence>
<keyword evidence="2" id="KW-0418">Kinase</keyword>
<accession>A0A0G1M6M6</accession>
<evidence type="ECO:0000313" key="3">
    <source>
        <dbReference type="Proteomes" id="UP000034086"/>
    </source>
</evidence>
<proteinExistence type="predicted"/>
<dbReference type="EMBL" id="LCKQ01000007">
    <property type="protein sequence ID" value="KKU03954.1"/>
    <property type="molecule type" value="Genomic_DNA"/>
</dbReference>
<dbReference type="Gene3D" id="2.120.10.30">
    <property type="entry name" value="TolB, C-terminal domain"/>
    <property type="match status" value="1"/>
</dbReference>
<name>A0A0G1M6M6_9BACT</name>